<dbReference type="STRING" id="1469948.GCA_000732725_02795"/>
<dbReference type="SUPFAM" id="SSF56059">
    <property type="entry name" value="Glutathione synthetase ATP-binding domain-like"/>
    <property type="match status" value="1"/>
</dbReference>
<feature type="binding site" evidence="15">
    <location>
        <position position="354"/>
    </location>
    <ligand>
        <name>Mg(2+)</name>
        <dbReference type="ChEBI" id="CHEBI:18420"/>
        <label>1</label>
    </ligand>
</feature>
<dbReference type="PANTHER" id="PTHR23132">
    <property type="entry name" value="D-ALANINE--D-ALANINE LIGASE"/>
    <property type="match status" value="1"/>
</dbReference>
<feature type="domain" description="ATP-grasp" evidence="17">
    <location>
        <begin position="184"/>
        <end position="387"/>
    </location>
</feature>
<keyword evidence="19" id="KW-1185">Reference proteome</keyword>
<evidence type="ECO:0000256" key="12">
    <source>
        <dbReference type="HAMAP-Rule" id="MF_00047"/>
    </source>
</evidence>
<accession>A0A4R1QUJ3</accession>
<feature type="active site" evidence="13">
    <location>
        <position position="57"/>
    </location>
</feature>
<evidence type="ECO:0000313" key="18">
    <source>
        <dbReference type="EMBL" id="TCL56853.1"/>
    </source>
</evidence>
<dbReference type="InterPro" id="IPR011127">
    <property type="entry name" value="Dala_Dala_lig_N"/>
</dbReference>
<comment type="cofactor">
    <cofactor evidence="1">
        <name>Mn(2+)</name>
        <dbReference type="ChEBI" id="CHEBI:29035"/>
    </cofactor>
</comment>
<organism evidence="18 19">
    <name type="scientific">Kineothrix alysoides</name>
    <dbReference type="NCBI Taxonomy" id="1469948"/>
    <lineage>
        <taxon>Bacteria</taxon>
        <taxon>Bacillati</taxon>
        <taxon>Bacillota</taxon>
        <taxon>Clostridia</taxon>
        <taxon>Lachnospirales</taxon>
        <taxon>Lachnospiraceae</taxon>
        <taxon>Kineothrix</taxon>
    </lineage>
</organism>
<keyword evidence="12" id="KW-0963">Cytoplasm</keyword>
<dbReference type="Proteomes" id="UP000295718">
    <property type="component" value="Unassembled WGS sequence"/>
</dbReference>
<dbReference type="UniPathway" id="UPA00219"/>
<feature type="active site" evidence="13">
    <location>
        <position position="365"/>
    </location>
</feature>
<dbReference type="InterPro" id="IPR005905">
    <property type="entry name" value="D_ala_D_ala"/>
</dbReference>
<evidence type="ECO:0000256" key="14">
    <source>
        <dbReference type="PIRSR" id="PIRSR039102-2"/>
    </source>
</evidence>
<dbReference type="GO" id="GO:0008360">
    <property type="term" value="P:regulation of cell shape"/>
    <property type="evidence" value="ECO:0007669"/>
    <property type="project" value="UniProtKB-KW"/>
</dbReference>
<feature type="binding site" evidence="14">
    <location>
        <begin position="353"/>
        <end position="354"/>
    </location>
    <ligand>
        <name>ATP</name>
        <dbReference type="ChEBI" id="CHEBI:30616"/>
    </ligand>
</feature>
<dbReference type="InterPro" id="IPR011095">
    <property type="entry name" value="Dala_Dala_lig_C"/>
</dbReference>
<dbReference type="GO" id="GO:0005829">
    <property type="term" value="C:cytosol"/>
    <property type="evidence" value="ECO:0007669"/>
    <property type="project" value="TreeGrafter"/>
</dbReference>
<dbReference type="AlphaFoldDB" id="A0A4R1QUJ3"/>
<comment type="cofactor">
    <cofactor evidence="15">
        <name>Mg(2+)</name>
        <dbReference type="ChEBI" id="CHEBI:18420"/>
    </cofactor>
    <cofactor evidence="15">
        <name>Mn(2+)</name>
        <dbReference type="ChEBI" id="CHEBI:29035"/>
    </cofactor>
    <text evidence="15">Binds 2 magnesium or manganese ions per subunit.</text>
</comment>
<dbReference type="OrthoDB" id="9813261at2"/>
<keyword evidence="11 12" id="KW-0961">Cell wall biogenesis/degradation</keyword>
<feature type="binding site" evidence="14">
    <location>
        <position position="180"/>
    </location>
    <ligand>
        <name>ATP</name>
        <dbReference type="ChEBI" id="CHEBI:30616"/>
    </ligand>
</feature>
<dbReference type="EC" id="6.3.2.4" evidence="12"/>
<feature type="binding site" evidence="14">
    <location>
        <begin position="259"/>
        <end position="266"/>
    </location>
    <ligand>
        <name>ATP</name>
        <dbReference type="ChEBI" id="CHEBI:30616"/>
    </ligand>
</feature>
<dbReference type="FunFam" id="3.30.470.20:FF:000008">
    <property type="entry name" value="D-alanine--D-alanine ligase"/>
    <property type="match status" value="1"/>
</dbReference>
<proteinExistence type="inferred from homology"/>
<feature type="binding site" evidence="14">
    <location>
        <begin position="221"/>
        <end position="223"/>
    </location>
    <ligand>
        <name>ATP</name>
        <dbReference type="ChEBI" id="CHEBI:30616"/>
    </ligand>
</feature>
<dbReference type="InterPro" id="IPR011761">
    <property type="entry name" value="ATP-grasp"/>
</dbReference>
<dbReference type="RefSeq" id="WP_081906016.1">
    <property type="nucleotide sequence ID" value="NZ_JPNB01000002.1"/>
</dbReference>
<dbReference type="SUPFAM" id="SSF52440">
    <property type="entry name" value="PreATP-grasp domain"/>
    <property type="match status" value="1"/>
</dbReference>
<evidence type="ECO:0000256" key="2">
    <source>
        <dbReference type="ARBA" id="ARBA00010871"/>
    </source>
</evidence>
<dbReference type="EMBL" id="SLUO01000010">
    <property type="protein sequence ID" value="TCL56853.1"/>
    <property type="molecule type" value="Genomic_DNA"/>
</dbReference>
<evidence type="ECO:0000256" key="11">
    <source>
        <dbReference type="ARBA" id="ARBA00023316"/>
    </source>
</evidence>
<evidence type="ECO:0000256" key="13">
    <source>
        <dbReference type="PIRSR" id="PIRSR039102-1"/>
    </source>
</evidence>
<evidence type="ECO:0000313" key="19">
    <source>
        <dbReference type="Proteomes" id="UP000295718"/>
    </source>
</evidence>
<evidence type="ECO:0000256" key="5">
    <source>
        <dbReference type="ARBA" id="ARBA00022741"/>
    </source>
</evidence>
<dbReference type="GO" id="GO:0008716">
    <property type="term" value="F:D-alanine-D-alanine ligase activity"/>
    <property type="evidence" value="ECO:0007669"/>
    <property type="project" value="UniProtKB-UniRule"/>
</dbReference>
<evidence type="ECO:0000256" key="15">
    <source>
        <dbReference type="PIRSR" id="PIRSR039102-3"/>
    </source>
</evidence>
<keyword evidence="10 15" id="KW-0464">Manganese</keyword>
<keyword evidence="6 16" id="KW-0067">ATP-binding</keyword>
<evidence type="ECO:0000256" key="7">
    <source>
        <dbReference type="ARBA" id="ARBA00022842"/>
    </source>
</evidence>
<dbReference type="PANTHER" id="PTHR23132:SF25">
    <property type="entry name" value="D-ALANINE--D-ALANINE LIGASE A"/>
    <property type="match status" value="1"/>
</dbReference>
<feature type="binding site" evidence="15">
    <location>
        <position position="354"/>
    </location>
    <ligand>
        <name>Mg(2+)</name>
        <dbReference type="ChEBI" id="CHEBI:18420"/>
        <label>2</label>
    </ligand>
</feature>
<dbReference type="InterPro" id="IPR016185">
    <property type="entry name" value="PreATP-grasp_dom_sf"/>
</dbReference>
<keyword evidence="4 15" id="KW-0479">Metal-binding</keyword>
<dbReference type="PROSITE" id="PS00844">
    <property type="entry name" value="DALA_DALA_LIGASE_2"/>
    <property type="match status" value="1"/>
</dbReference>
<keyword evidence="9 12" id="KW-0573">Peptidoglycan synthesis</keyword>
<comment type="subcellular location">
    <subcellularLocation>
        <location evidence="12">Cytoplasm</location>
    </subcellularLocation>
</comment>
<feature type="binding site" evidence="15">
    <location>
        <position position="341"/>
    </location>
    <ligand>
        <name>Mg(2+)</name>
        <dbReference type="ChEBI" id="CHEBI:18420"/>
        <label>1</label>
    </ligand>
</feature>
<feature type="active site" evidence="13">
    <location>
        <position position="229"/>
    </location>
</feature>
<dbReference type="GO" id="GO:0009252">
    <property type="term" value="P:peptidoglycan biosynthetic process"/>
    <property type="evidence" value="ECO:0007669"/>
    <property type="project" value="UniProtKB-UniRule"/>
</dbReference>
<dbReference type="GO" id="GO:0071555">
    <property type="term" value="P:cell wall organization"/>
    <property type="evidence" value="ECO:0007669"/>
    <property type="project" value="UniProtKB-KW"/>
</dbReference>
<comment type="function">
    <text evidence="12">Cell wall formation.</text>
</comment>
<evidence type="ECO:0000256" key="16">
    <source>
        <dbReference type="PROSITE-ProRule" id="PRU00409"/>
    </source>
</evidence>
<comment type="pathway">
    <text evidence="12">Cell wall biogenesis; peptidoglycan biosynthesis.</text>
</comment>
<dbReference type="Gene3D" id="3.40.50.20">
    <property type="match status" value="1"/>
</dbReference>
<evidence type="ECO:0000256" key="8">
    <source>
        <dbReference type="ARBA" id="ARBA00022960"/>
    </source>
</evidence>
<dbReference type="GO" id="GO:0046872">
    <property type="term" value="F:metal ion binding"/>
    <property type="evidence" value="ECO:0007669"/>
    <property type="project" value="UniProtKB-KW"/>
</dbReference>
<protein>
    <recommendedName>
        <fullName evidence="12">D-alanine--D-alanine ligase</fullName>
        <ecNumber evidence="12">6.3.2.4</ecNumber>
    </recommendedName>
    <alternativeName>
        <fullName evidence="12">D-Ala-D-Ala ligase</fullName>
    </alternativeName>
    <alternativeName>
        <fullName evidence="12">D-alanylalanine synthetase</fullName>
    </alternativeName>
</protein>
<keyword evidence="7 15" id="KW-0460">Magnesium</keyword>
<dbReference type="NCBIfam" id="NF000091">
    <property type="entry name" value="D_ala_D_ser_VanG"/>
    <property type="match status" value="1"/>
</dbReference>
<dbReference type="PROSITE" id="PS00843">
    <property type="entry name" value="DALA_DALA_LIGASE_1"/>
    <property type="match status" value="1"/>
</dbReference>
<feature type="binding site" evidence="14">
    <location>
        <begin position="229"/>
        <end position="230"/>
    </location>
    <ligand>
        <name>ATP</name>
        <dbReference type="ChEBI" id="CHEBI:30616"/>
    </ligand>
</feature>
<dbReference type="InterPro" id="IPR013815">
    <property type="entry name" value="ATP_grasp_subdomain_1"/>
</dbReference>
<dbReference type="Gene3D" id="3.30.1490.20">
    <property type="entry name" value="ATP-grasp fold, A domain"/>
    <property type="match status" value="1"/>
</dbReference>
<dbReference type="Pfam" id="PF01820">
    <property type="entry name" value="Dala_Dala_lig_N"/>
    <property type="match status" value="1"/>
</dbReference>
<reference evidence="18 19" key="1">
    <citation type="submission" date="2019-03" db="EMBL/GenBank/DDBJ databases">
        <title>Genomic Encyclopedia of Type Strains, Phase IV (KMG-IV): sequencing the most valuable type-strain genomes for metagenomic binning, comparative biology and taxonomic classification.</title>
        <authorList>
            <person name="Goeker M."/>
        </authorList>
    </citation>
    <scope>NUCLEOTIDE SEQUENCE [LARGE SCALE GENOMIC DNA]</scope>
    <source>
        <strain evidence="18 19">DSM 100556</strain>
    </source>
</reference>
<name>A0A4R1QUJ3_9FIRM</name>
<keyword evidence="5 14" id="KW-0547">Nucleotide-binding</keyword>
<evidence type="ECO:0000256" key="4">
    <source>
        <dbReference type="ARBA" id="ARBA00022723"/>
    </source>
</evidence>
<evidence type="ECO:0000256" key="3">
    <source>
        <dbReference type="ARBA" id="ARBA00022598"/>
    </source>
</evidence>
<dbReference type="GO" id="GO:0005524">
    <property type="term" value="F:ATP binding"/>
    <property type="evidence" value="ECO:0007669"/>
    <property type="project" value="UniProtKB-UniRule"/>
</dbReference>
<evidence type="ECO:0000256" key="9">
    <source>
        <dbReference type="ARBA" id="ARBA00022984"/>
    </source>
</evidence>
<dbReference type="HAMAP" id="MF_00047">
    <property type="entry name" value="Dala_Dala_lig"/>
    <property type="match status" value="1"/>
</dbReference>
<dbReference type="Pfam" id="PF07478">
    <property type="entry name" value="Dala_Dala_lig_C"/>
    <property type="match status" value="1"/>
</dbReference>
<evidence type="ECO:0000256" key="1">
    <source>
        <dbReference type="ARBA" id="ARBA00001936"/>
    </source>
</evidence>
<comment type="catalytic activity">
    <reaction evidence="12">
        <text>2 D-alanine + ATP = D-alanyl-D-alanine + ADP + phosphate + H(+)</text>
        <dbReference type="Rhea" id="RHEA:11224"/>
        <dbReference type="ChEBI" id="CHEBI:15378"/>
        <dbReference type="ChEBI" id="CHEBI:30616"/>
        <dbReference type="ChEBI" id="CHEBI:43474"/>
        <dbReference type="ChEBI" id="CHEBI:57416"/>
        <dbReference type="ChEBI" id="CHEBI:57822"/>
        <dbReference type="ChEBI" id="CHEBI:456216"/>
        <dbReference type="EC" id="6.3.2.4"/>
    </reaction>
</comment>
<evidence type="ECO:0000256" key="10">
    <source>
        <dbReference type="ARBA" id="ARBA00023211"/>
    </source>
</evidence>
<gene>
    <name evidence="12" type="primary">ddl</name>
    <name evidence="18" type="ORF">EDD76_11025</name>
</gene>
<sequence>MNLENNFRKETETALQKAAEDIATSKDFKESVNKKLLKRCPQLRQNIAVIFGGCSSEYSVSLESAYAVISHMNKEKYTPILIGISSKGNWFKFDGDIEKITADTWCNTFDCTPVMVSLNRAEHDLLMFENNKIEKVHIDVAFPVLHGKNGEDGTVQGVFELAGIPIAGCGTLSSALCMDKDIAHKLVRAAGISVPISFVLEKNMDEEEAFIQAERIGYPQFVKPVRAGSSYGITKVTNRHDFPAAIKLAFEYDERVIIEECISGFEVGCAVLENKDNNLIIGEVDEIELADGFFSFTEKYTLKTSAIHVPARIDAVTAEKMKRTAKTIFKALGCQGFGRVDMFLSASGTIVFNEVNTIPGFTVHSRFPNMLKAAGMSLEQIISTAIERAVNK</sequence>
<evidence type="ECO:0000256" key="6">
    <source>
        <dbReference type="ARBA" id="ARBA00022840"/>
    </source>
</evidence>
<dbReference type="NCBIfam" id="TIGR01205">
    <property type="entry name" value="D_ala_D_alaTIGR"/>
    <property type="match status" value="1"/>
</dbReference>
<dbReference type="NCBIfam" id="NF002528">
    <property type="entry name" value="PRK01966.1-4"/>
    <property type="match status" value="1"/>
</dbReference>
<dbReference type="PIRSF" id="PIRSF039102">
    <property type="entry name" value="Ddl/VanB"/>
    <property type="match status" value="1"/>
</dbReference>
<dbReference type="Gene3D" id="3.30.470.20">
    <property type="entry name" value="ATP-grasp fold, B domain"/>
    <property type="match status" value="1"/>
</dbReference>
<comment type="similarity">
    <text evidence="2 12">Belongs to the D-alanine--D-alanine ligase family.</text>
</comment>
<keyword evidence="3 12" id="KW-0436">Ligase</keyword>
<dbReference type="PROSITE" id="PS50975">
    <property type="entry name" value="ATP_GRASP"/>
    <property type="match status" value="1"/>
</dbReference>
<keyword evidence="8 12" id="KW-0133">Cell shape</keyword>
<evidence type="ECO:0000259" key="17">
    <source>
        <dbReference type="PROSITE" id="PS50975"/>
    </source>
</evidence>
<feature type="binding site" evidence="15">
    <location>
        <position position="356"/>
    </location>
    <ligand>
        <name>Mg(2+)</name>
        <dbReference type="ChEBI" id="CHEBI:18420"/>
        <label>2</label>
    </ligand>
</feature>
<comment type="caution">
    <text evidence="18">The sequence shown here is derived from an EMBL/GenBank/DDBJ whole genome shotgun (WGS) entry which is preliminary data.</text>
</comment>
<dbReference type="InterPro" id="IPR000291">
    <property type="entry name" value="D-Ala_lig_Van_CS"/>
</dbReference>